<dbReference type="Pfam" id="PF02674">
    <property type="entry name" value="Colicin_V"/>
    <property type="match status" value="1"/>
</dbReference>
<dbReference type="Proteomes" id="UP001595604">
    <property type="component" value="Unassembled WGS sequence"/>
</dbReference>
<evidence type="ECO:0000256" key="4">
    <source>
        <dbReference type="ARBA" id="ARBA00023136"/>
    </source>
</evidence>
<organism evidence="6 7">
    <name type="scientific">Novosphingobium bradum</name>
    <dbReference type="NCBI Taxonomy" id="1737444"/>
    <lineage>
        <taxon>Bacteria</taxon>
        <taxon>Pseudomonadati</taxon>
        <taxon>Pseudomonadota</taxon>
        <taxon>Alphaproteobacteria</taxon>
        <taxon>Sphingomonadales</taxon>
        <taxon>Sphingomonadaceae</taxon>
        <taxon>Novosphingobium</taxon>
    </lineage>
</organism>
<evidence type="ECO:0000256" key="5">
    <source>
        <dbReference type="SAM" id="Phobius"/>
    </source>
</evidence>
<dbReference type="InterPro" id="IPR052719">
    <property type="entry name" value="CvpA-like"/>
</dbReference>
<dbReference type="PANTHER" id="PTHR36926:SF1">
    <property type="entry name" value="COLICIN V PRODUCTION PROTEIN"/>
    <property type="match status" value="1"/>
</dbReference>
<evidence type="ECO:0000313" key="6">
    <source>
        <dbReference type="EMBL" id="MFC3174455.1"/>
    </source>
</evidence>
<sequence>MTGFDIGVLVLVATGAITGFLRGFVQEVLALFAWVVSLVAIHYAHPAVTHMMEGFVGNRMGAAPVLAFAALLLVPYAIVRLMAKHLGQASRASLLGPVDRVIGFGFGAVKGMLIAVVGFSILVLGYDTVWGVDGRPQWITQSRTYPFINASSDGLVKLLAERRAEAVAAEHKRLREK</sequence>
<dbReference type="PANTHER" id="PTHR36926">
    <property type="entry name" value="COLICIN V PRODUCTION PROTEIN"/>
    <property type="match status" value="1"/>
</dbReference>
<evidence type="ECO:0000256" key="2">
    <source>
        <dbReference type="ARBA" id="ARBA00022692"/>
    </source>
</evidence>
<evidence type="ECO:0000256" key="3">
    <source>
        <dbReference type="ARBA" id="ARBA00022989"/>
    </source>
</evidence>
<feature type="transmembrane region" description="Helical" evidence="5">
    <location>
        <begin position="104"/>
        <end position="126"/>
    </location>
</feature>
<comment type="caution">
    <text evidence="6">The sequence shown here is derived from an EMBL/GenBank/DDBJ whole genome shotgun (WGS) entry which is preliminary data.</text>
</comment>
<proteinExistence type="predicted"/>
<reference evidence="7" key="1">
    <citation type="journal article" date="2019" name="Int. J. Syst. Evol. Microbiol.">
        <title>The Global Catalogue of Microorganisms (GCM) 10K type strain sequencing project: providing services to taxonomists for standard genome sequencing and annotation.</title>
        <authorList>
            <consortium name="The Broad Institute Genomics Platform"/>
            <consortium name="The Broad Institute Genome Sequencing Center for Infectious Disease"/>
            <person name="Wu L."/>
            <person name="Ma J."/>
        </authorList>
    </citation>
    <scope>NUCLEOTIDE SEQUENCE [LARGE SCALE GENOMIC DNA]</scope>
    <source>
        <strain evidence="7">KCTC 42984</strain>
    </source>
</reference>
<keyword evidence="3 5" id="KW-1133">Transmembrane helix</keyword>
<evidence type="ECO:0000256" key="1">
    <source>
        <dbReference type="ARBA" id="ARBA00004141"/>
    </source>
</evidence>
<dbReference type="InterPro" id="IPR003825">
    <property type="entry name" value="Colicin-V_CvpA"/>
</dbReference>
<gene>
    <name evidence="6" type="ORF">ACFOD9_09335</name>
</gene>
<keyword evidence="4 5" id="KW-0472">Membrane</keyword>
<comment type="subcellular location">
    <subcellularLocation>
        <location evidence="1">Membrane</location>
        <topology evidence="1">Multi-pass membrane protein</topology>
    </subcellularLocation>
</comment>
<name>A0ABV7IP84_9SPHN</name>
<keyword evidence="2 5" id="KW-0812">Transmembrane</keyword>
<feature type="transmembrane region" description="Helical" evidence="5">
    <location>
        <begin position="28"/>
        <end position="45"/>
    </location>
</feature>
<protein>
    <submittedName>
        <fullName evidence="6">CvpA family protein</fullName>
    </submittedName>
</protein>
<feature type="transmembrane region" description="Helical" evidence="5">
    <location>
        <begin position="65"/>
        <end position="83"/>
    </location>
</feature>
<dbReference type="EMBL" id="JBHRTQ010000007">
    <property type="protein sequence ID" value="MFC3174455.1"/>
    <property type="molecule type" value="Genomic_DNA"/>
</dbReference>
<dbReference type="RefSeq" id="WP_379509810.1">
    <property type="nucleotide sequence ID" value="NZ_JBHRTQ010000007.1"/>
</dbReference>
<keyword evidence="7" id="KW-1185">Reference proteome</keyword>
<evidence type="ECO:0000313" key="7">
    <source>
        <dbReference type="Proteomes" id="UP001595604"/>
    </source>
</evidence>
<accession>A0ABV7IP84</accession>
<feature type="transmembrane region" description="Helical" evidence="5">
    <location>
        <begin position="6"/>
        <end position="21"/>
    </location>
</feature>